<organism evidence="1 2">
    <name type="scientific">Zobellia galactanivorans (strain DSM 12802 / CCUG 47099 / CIP 106680 / NCIMB 13871 / Dsij)</name>
    <dbReference type="NCBI Taxonomy" id="63186"/>
    <lineage>
        <taxon>Bacteria</taxon>
        <taxon>Pseudomonadati</taxon>
        <taxon>Bacteroidota</taxon>
        <taxon>Flavobacteriia</taxon>
        <taxon>Flavobacteriales</taxon>
        <taxon>Flavobacteriaceae</taxon>
        <taxon>Zobellia</taxon>
    </lineage>
</organism>
<gene>
    <name evidence="1" type="ordered locus">zobellia_3271</name>
</gene>
<name>G0L0H7_ZOBGA</name>
<evidence type="ECO:0000313" key="2">
    <source>
        <dbReference type="Proteomes" id="UP000008898"/>
    </source>
</evidence>
<dbReference type="HOGENOM" id="CLU_2453990_0_0_10"/>
<accession>G0L0H7</accession>
<evidence type="ECO:0000313" key="1">
    <source>
        <dbReference type="EMBL" id="CAZ97409.1"/>
    </source>
</evidence>
<dbReference type="Proteomes" id="UP000008898">
    <property type="component" value="Chromosome"/>
</dbReference>
<proteinExistence type="predicted"/>
<protein>
    <submittedName>
        <fullName evidence="1">Uncharacterized protein</fullName>
    </submittedName>
</protein>
<dbReference type="AlphaFoldDB" id="G0L0H7"/>
<dbReference type="STRING" id="63186.ZOBELLIA_3271"/>
<reference evidence="2" key="1">
    <citation type="submission" date="2009-07" db="EMBL/GenBank/DDBJ databases">
        <title>Complete genome sequence of Zobellia galactanivorans Dsij.</title>
        <authorList>
            <consortium name="Genoscope - CEA"/>
        </authorList>
    </citation>
    <scope>NUCLEOTIDE SEQUENCE [LARGE SCALE GENOMIC DNA]</scope>
    <source>
        <strain evidence="2">DSM 12802 / CCUG 47099 / CIP 106680 / NCIMB 13871 / Dsij</strain>
    </source>
</reference>
<keyword evidence="2" id="KW-1185">Reference proteome</keyword>
<reference evidence="1 2" key="2">
    <citation type="journal article" date="2012" name="Environ. Microbiol.">
        <title>Characterization of the first alginolytic operons in a marine bacterium: from their emergence in marine Flavobacteriia to their independent transfers to marine Proteobacteria and human gut Bacteroides.</title>
        <authorList>
            <person name="Thomas F."/>
            <person name="Barbeyron T."/>
            <person name="Tonon T."/>
            <person name="Genicot S."/>
            <person name="Czjzek M."/>
            <person name="Michel G."/>
        </authorList>
    </citation>
    <scope>NUCLEOTIDE SEQUENCE [LARGE SCALE GENOMIC DNA]</scope>
    <source>
        <strain evidence="2">DSM 12802 / CCUG 47099 / CIP 106680 / NCIMB 13871 / Dsij</strain>
    </source>
</reference>
<dbReference type="EMBL" id="FP476056">
    <property type="protein sequence ID" value="CAZ97409.1"/>
    <property type="molecule type" value="Genomic_DNA"/>
</dbReference>
<dbReference type="KEGG" id="zga:ZOBELLIA_3271"/>
<sequence length="89" mass="10244">MRSLMSRLKIRVQINISFKRHSAFIPQLVGQLLYKLRLKRERLQGEQGHAPLGDCLQPEKVPEIHGKTFKKRGGKLCFAAHRKKLVPST</sequence>